<sequence length="286" mass="30950">MALDRVGFIADVLRFPLADAPRLSPAQAWERAASCTDLEDISLLPLRGFVVLRKAIDAADIEHALAVLHANPNVSKVENGGRVYSDQLSFHSFGRRFRNRLADGLHSMDDLEVLPPSYATGGGRAEQLDVRDGMQFVSTDKAKAKASLCPGDCIGDWHVDGAGQNGIGVHKLWLLVDKEPGTEQRALSNIKLAPLAATVEDDPLRHSGVLPRSAVAQCVPHTDGFAACQAAELARVRRLQYNAAFLEEVGCVPALDPGDAIFFLSNVLHRTQDMLADRVAMLINVT</sequence>
<dbReference type="EMBL" id="HBHX01054080">
    <property type="protein sequence ID" value="CAE0133667.1"/>
    <property type="molecule type" value="Transcribed_RNA"/>
</dbReference>
<gene>
    <name evidence="1" type="ORF">HERI1096_LOCUS29801</name>
    <name evidence="2" type="ORF">HERI1096_LOCUS29809</name>
</gene>
<dbReference type="EMBL" id="HBHX01054091">
    <property type="protein sequence ID" value="CAE0133682.1"/>
    <property type="molecule type" value="Transcribed_RNA"/>
</dbReference>
<dbReference type="AlphaFoldDB" id="A0A6T9KSW9"/>
<protein>
    <submittedName>
        <fullName evidence="1">Uncharacterized protein</fullName>
    </submittedName>
</protein>
<organism evidence="1">
    <name type="scientific">Haptolina ericina</name>
    <dbReference type="NCBI Taxonomy" id="156174"/>
    <lineage>
        <taxon>Eukaryota</taxon>
        <taxon>Haptista</taxon>
        <taxon>Haptophyta</taxon>
        <taxon>Prymnesiophyceae</taxon>
        <taxon>Prymnesiales</taxon>
        <taxon>Prymnesiaceae</taxon>
        <taxon>Haptolina</taxon>
    </lineage>
</organism>
<accession>A0A6T9KSW9</accession>
<name>A0A6T9KSW9_9EUKA</name>
<proteinExistence type="predicted"/>
<evidence type="ECO:0000313" key="2">
    <source>
        <dbReference type="EMBL" id="CAE0133682.1"/>
    </source>
</evidence>
<evidence type="ECO:0000313" key="1">
    <source>
        <dbReference type="EMBL" id="CAE0133667.1"/>
    </source>
</evidence>
<reference evidence="1" key="1">
    <citation type="submission" date="2021-01" db="EMBL/GenBank/DDBJ databases">
        <authorList>
            <person name="Corre E."/>
            <person name="Pelletier E."/>
            <person name="Niang G."/>
            <person name="Scheremetjew M."/>
            <person name="Finn R."/>
            <person name="Kale V."/>
            <person name="Holt S."/>
            <person name="Cochrane G."/>
            <person name="Meng A."/>
            <person name="Brown T."/>
            <person name="Cohen L."/>
        </authorList>
    </citation>
    <scope>NUCLEOTIDE SEQUENCE</scope>
    <source>
        <strain evidence="1">CCMP281</strain>
    </source>
</reference>